<dbReference type="AlphaFoldDB" id="A0A397UJW2"/>
<dbReference type="PROSITE" id="PS50188">
    <property type="entry name" value="B302_SPRY"/>
    <property type="match status" value="1"/>
</dbReference>
<dbReference type="Pfam" id="PF00622">
    <property type="entry name" value="SPRY"/>
    <property type="match status" value="1"/>
</dbReference>
<evidence type="ECO:0000259" key="1">
    <source>
        <dbReference type="PROSITE" id="PS50188"/>
    </source>
</evidence>
<keyword evidence="2" id="KW-0430">Lectin</keyword>
<keyword evidence="3" id="KW-1185">Reference proteome</keyword>
<dbReference type="SMART" id="SM00449">
    <property type="entry name" value="SPRY"/>
    <property type="match status" value="1"/>
</dbReference>
<comment type="caution">
    <text evidence="2">The sequence shown here is derived from an EMBL/GenBank/DDBJ whole genome shotgun (WGS) entry which is preliminary data.</text>
</comment>
<dbReference type="OrthoDB" id="25503at2759"/>
<dbReference type="GO" id="GO:0030246">
    <property type="term" value="F:carbohydrate binding"/>
    <property type="evidence" value="ECO:0007669"/>
    <property type="project" value="UniProtKB-KW"/>
</dbReference>
<name>A0A397UJW2_9GLOM</name>
<gene>
    <name evidence="2" type="ORF">C2G38_2205752</name>
</gene>
<sequence>MNSLAHVNPQFKWSNNDKSKNLEVEADDLMVNCKNESENFVGSAIRTCEPISKKYGLFYFEVTIKDKGKTGIIGIGFCTKTVKLDRMPGYEKNSWGYRSDNGKVYSCSGSGERYGPSFITGDIIGCCVNFKSNTAFFTKNGEHLGIAFSELNNEEKLYPCVGLKSEGGSLEANFGLKEFKYQAMNDDDPWATIEADNQNIKIRR</sequence>
<dbReference type="PANTHER" id="PTHR12864">
    <property type="entry name" value="RAN BINDING PROTEIN 9-RELATED"/>
    <property type="match status" value="1"/>
</dbReference>
<evidence type="ECO:0000313" key="3">
    <source>
        <dbReference type="Proteomes" id="UP000266673"/>
    </source>
</evidence>
<dbReference type="InterPro" id="IPR013320">
    <property type="entry name" value="ConA-like_dom_sf"/>
</dbReference>
<organism evidence="2 3">
    <name type="scientific">Gigaspora rosea</name>
    <dbReference type="NCBI Taxonomy" id="44941"/>
    <lineage>
        <taxon>Eukaryota</taxon>
        <taxon>Fungi</taxon>
        <taxon>Fungi incertae sedis</taxon>
        <taxon>Mucoromycota</taxon>
        <taxon>Glomeromycotina</taxon>
        <taxon>Glomeromycetes</taxon>
        <taxon>Diversisporales</taxon>
        <taxon>Gigasporaceae</taxon>
        <taxon>Gigaspora</taxon>
    </lineage>
</organism>
<feature type="domain" description="B30.2/SPRY" evidence="1">
    <location>
        <begin position="1"/>
        <end position="179"/>
    </location>
</feature>
<dbReference type="InterPro" id="IPR043136">
    <property type="entry name" value="B30.2/SPRY_sf"/>
</dbReference>
<dbReference type="EMBL" id="QKWP01001233">
    <property type="protein sequence ID" value="RIB10572.1"/>
    <property type="molecule type" value="Genomic_DNA"/>
</dbReference>
<accession>A0A397UJW2</accession>
<dbReference type="STRING" id="44941.A0A397UJW2"/>
<dbReference type="InterPro" id="IPR003877">
    <property type="entry name" value="SPRY_dom"/>
</dbReference>
<evidence type="ECO:0000313" key="2">
    <source>
        <dbReference type="EMBL" id="RIB10572.1"/>
    </source>
</evidence>
<protein>
    <submittedName>
        <fullName evidence="2">Concanavalin A-like lectin/glucanase domain-containing protein</fullName>
    </submittedName>
</protein>
<dbReference type="InterPro" id="IPR050618">
    <property type="entry name" value="Ubq-SigPath_Reg"/>
</dbReference>
<dbReference type="InterPro" id="IPR001870">
    <property type="entry name" value="B30.2/SPRY"/>
</dbReference>
<dbReference type="SUPFAM" id="SSF49899">
    <property type="entry name" value="Concanavalin A-like lectins/glucanases"/>
    <property type="match status" value="1"/>
</dbReference>
<dbReference type="Proteomes" id="UP000266673">
    <property type="component" value="Unassembled WGS sequence"/>
</dbReference>
<dbReference type="Gene3D" id="2.60.120.920">
    <property type="match status" value="1"/>
</dbReference>
<reference evidence="2 3" key="1">
    <citation type="submission" date="2018-06" db="EMBL/GenBank/DDBJ databases">
        <title>Comparative genomics reveals the genomic features of Rhizophagus irregularis, R. cerebriforme, R. diaphanum and Gigaspora rosea, and their symbiotic lifestyle signature.</title>
        <authorList>
            <person name="Morin E."/>
            <person name="San Clemente H."/>
            <person name="Chen E.C.H."/>
            <person name="De La Providencia I."/>
            <person name="Hainaut M."/>
            <person name="Kuo A."/>
            <person name="Kohler A."/>
            <person name="Murat C."/>
            <person name="Tang N."/>
            <person name="Roy S."/>
            <person name="Loubradou J."/>
            <person name="Henrissat B."/>
            <person name="Grigoriev I.V."/>
            <person name="Corradi N."/>
            <person name="Roux C."/>
            <person name="Martin F.M."/>
        </authorList>
    </citation>
    <scope>NUCLEOTIDE SEQUENCE [LARGE SCALE GENOMIC DNA]</scope>
    <source>
        <strain evidence="2 3">DAOM 194757</strain>
    </source>
</reference>
<proteinExistence type="predicted"/>